<evidence type="ECO:0008006" key="4">
    <source>
        <dbReference type="Google" id="ProtNLM"/>
    </source>
</evidence>
<evidence type="ECO:0000313" key="3">
    <source>
        <dbReference type="Proteomes" id="UP000193411"/>
    </source>
</evidence>
<gene>
    <name evidence="2" type="ORF">BCR44DRAFT_1424180</name>
</gene>
<proteinExistence type="predicted"/>
<dbReference type="Proteomes" id="UP000193411">
    <property type="component" value="Unassembled WGS sequence"/>
</dbReference>
<reference evidence="2 3" key="1">
    <citation type="submission" date="2016-07" db="EMBL/GenBank/DDBJ databases">
        <title>Pervasive Adenine N6-methylation of Active Genes in Fungi.</title>
        <authorList>
            <consortium name="DOE Joint Genome Institute"/>
            <person name="Mondo S.J."/>
            <person name="Dannebaum R.O."/>
            <person name="Kuo R.C."/>
            <person name="Labutti K."/>
            <person name="Haridas S."/>
            <person name="Kuo A."/>
            <person name="Salamov A."/>
            <person name="Ahrendt S.R."/>
            <person name="Lipzen A."/>
            <person name="Sullivan W."/>
            <person name="Andreopoulos W.B."/>
            <person name="Clum A."/>
            <person name="Lindquist E."/>
            <person name="Daum C."/>
            <person name="Ramamoorthy G.K."/>
            <person name="Gryganskyi A."/>
            <person name="Culley D."/>
            <person name="Magnuson J.K."/>
            <person name="James T.Y."/>
            <person name="O'Malley M.A."/>
            <person name="Stajich J.E."/>
            <person name="Spatafora J.W."/>
            <person name="Visel A."/>
            <person name="Grigoriev I.V."/>
        </authorList>
    </citation>
    <scope>NUCLEOTIDE SEQUENCE [LARGE SCALE GENOMIC DNA]</scope>
    <source>
        <strain evidence="2 3">PL171</strain>
    </source>
</reference>
<keyword evidence="3" id="KW-1185">Reference proteome</keyword>
<organism evidence="2 3">
    <name type="scientific">Catenaria anguillulae PL171</name>
    <dbReference type="NCBI Taxonomy" id="765915"/>
    <lineage>
        <taxon>Eukaryota</taxon>
        <taxon>Fungi</taxon>
        <taxon>Fungi incertae sedis</taxon>
        <taxon>Blastocladiomycota</taxon>
        <taxon>Blastocladiomycetes</taxon>
        <taxon>Blastocladiales</taxon>
        <taxon>Catenariaceae</taxon>
        <taxon>Catenaria</taxon>
    </lineage>
</organism>
<keyword evidence="1" id="KW-1133">Transmembrane helix</keyword>
<feature type="transmembrane region" description="Helical" evidence="1">
    <location>
        <begin position="101"/>
        <end position="120"/>
    </location>
</feature>
<accession>A0A1Y2I680</accession>
<dbReference type="EMBL" id="MCFL01000002">
    <property type="protein sequence ID" value="ORZ40992.1"/>
    <property type="molecule type" value="Genomic_DNA"/>
</dbReference>
<comment type="caution">
    <text evidence="2">The sequence shown here is derived from an EMBL/GenBank/DDBJ whole genome shotgun (WGS) entry which is preliminary data.</text>
</comment>
<evidence type="ECO:0000256" key="1">
    <source>
        <dbReference type="SAM" id="Phobius"/>
    </source>
</evidence>
<keyword evidence="1" id="KW-0812">Transmembrane</keyword>
<dbReference type="AlphaFoldDB" id="A0A1Y2I680"/>
<keyword evidence="1" id="KW-0472">Membrane</keyword>
<evidence type="ECO:0000313" key="2">
    <source>
        <dbReference type="EMBL" id="ORZ40992.1"/>
    </source>
</evidence>
<name>A0A1Y2I680_9FUNG</name>
<protein>
    <recommendedName>
        <fullName evidence="4">PAS domain-containing protein</fullName>
    </recommendedName>
</protein>
<sequence length="594" mass="64625">MVLTRSLANMNVSHFTVWVAYILIETQLAMRRTLSRGAIGSMQLRVVDELLGVELMSDSPVGSTRFDDSHSVHRHVSVVDRPWIVSCTATNLTRRDFRTPWPYVMLAVLLAATLVISELVRRGVLDLLHARYMGRHVRHRRALAHSLRKYSATIVQSFPDPLMIVDRLGYLSGLNAKAVEYQLRCGHVGSQVHVSEAASCGILPPDLILPHRRRVSATSLGACDLAAGKHQSSKYDDSTACKSTLEVVVSESVASTNAAASCPIRQVIVLHDLTEQARALDEQLSAHQTTSADNRALSQFLAFLTNDFPTYFALIDRVVSVAAAAISSPLRNPMLDNDPLSRTQRTISLSMCMMTNTAQVVINQQVASPVPPRLPVCLLPSSPPPTPSPPNLNAWINPSSVVQSAISDVAPNLGLRNVQLHLQECGCWHLRGAVPTVLATAIPKLVRVATYATRPTAQSWIEPIVNRQQNKLTLHCRGAMWIPPESSVSRFLVCQAAKGARGRELLLSTSTGKEWCGGDSRPEYIGDLMHAAMLLTMVTVSTLIAPVGGTLLLSHVNEVHGGFDLVVPLGNDCQIRSGAQECWASDSSHSDSSV</sequence>